<dbReference type="EMBL" id="MHJA01000017">
    <property type="protein sequence ID" value="OGY61059.1"/>
    <property type="molecule type" value="Genomic_DNA"/>
</dbReference>
<evidence type="ECO:0000259" key="2">
    <source>
        <dbReference type="Pfam" id="PF18920"/>
    </source>
</evidence>
<evidence type="ECO:0000313" key="4">
    <source>
        <dbReference type="Proteomes" id="UP000176544"/>
    </source>
</evidence>
<feature type="transmembrane region" description="Helical" evidence="1">
    <location>
        <begin position="98"/>
        <end position="119"/>
    </location>
</feature>
<dbReference type="InterPro" id="IPR043728">
    <property type="entry name" value="DUF5671"/>
</dbReference>
<protein>
    <recommendedName>
        <fullName evidence="2">DUF5671 domain-containing protein</fullName>
    </recommendedName>
</protein>
<feature type="domain" description="DUF5671" evidence="2">
    <location>
        <begin position="12"/>
        <end position="146"/>
    </location>
</feature>
<dbReference type="Proteomes" id="UP000176544">
    <property type="component" value="Unassembled WGS sequence"/>
</dbReference>
<gene>
    <name evidence="3" type="ORF">A3I33_00300</name>
</gene>
<dbReference type="AlphaFoldDB" id="A0A1G1Z9H6"/>
<keyword evidence="1" id="KW-1133">Transmembrane helix</keyword>
<evidence type="ECO:0000313" key="3">
    <source>
        <dbReference type="EMBL" id="OGY61059.1"/>
    </source>
</evidence>
<accession>A0A1G1Z9H6</accession>
<proteinExistence type="predicted"/>
<comment type="caution">
    <text evidence="3">The sequence shown here is derived from an EMBL/GenBank/DDBJ whole genome shotgun (WGS) entry which is preliminary data.</text>
</comment>
<feature type="transmembrane region" description="Helical" evidence="1">
    <location>
        <begin position="12"/>
        <end position="38"/>
    </location>
</feature>
<sequence>MNETKPKTTPRDFFLNLLSIVTLYFSATSLGILVVQFINILVPDVLDKVGYGGDPYMAMRFPVASLLVVFPVYVWSARFLEKEHAKTPEKKGVAIHKWLVYLTLFIAALVIIGDLVALVLRFLDGEVTTRFVLKVVAILLIAASVFYYYLAGLRDKKNNFLKFFKFGIVTLVGIVVLSSFFVAGSPAEQKDRRLDSRRVEDLQFIQSEVTYYWQGKNALPENLSLVNDDLRGVRVPVDPETGESYSYRVVEDKVFEICATFLTDSSEYLTEPAYYPYESGSWGHGTGEVCFERTIDPDLHGDRSKPLPL</sequence>
<feature type="transmembrane region" description="Helical" evidence="1">
    <location>
        <begin position="58"/>
        <end position="77"/>
    </location>
</feature>
<feature type="transmembrane region" description="Helical" evidence="1">
    <location>
        <begin position="131"/>
        <end position="151"/>
    </location>
</feature>
<dbReference type="Pfam" id="PF18920">
    <property type="entry name" value="DUF5671"/>
    <property type="match status" value="1"/>
</dbReference>
<organism evidence="3 4">
    <name type="scientific">Candidatus Colwellbacteria bacterium RIFCSPLOWO2_02_FULL_45_11</name>
    <dbReference type="NCBI Taxonomy" id="1797692"/>
    <lineage>
        <taxon>Bacteria</taxon>
        <taxon>Candidatus Colwelliibacteriota</taxon>
    </lineage>
</organism>
<evidence type="ECO:0000256" key="1">
    <source>
        <dbReference type="SAM" id="Phobius"/>
    </source>
</evidence>
<feature type="transmembrane region" description="Helical" evidence="1">
    <location>
        <begin position="163"/>
        <end position="183"/>
    </location>
</feature>
<reference evidence="3 4" key="1">
    <citation type="journal article" date="2016" name="Nat. Commun.">
        <title>Thousands of microbial genomes shed light on interconnected biogeochemical processes in an aquifer system.</title>
        <authorList>
            <person name="Anantharaman K."/>
            <person name="Brown C.T."/>
            <person name="Hug L.A."/>
            <person name="Sharon I."/>
            <person name="Castelle C.J."/>
            <person name="Probst A.J."/>
            <person name="Thomas B.C."/>
            <person name="Singh A."/>
            <person name="Wilkins M.J."/>
            <person name="Karaoz U."/>
            <person name="Brodie E.L."/>
            <person name="Williams K.H."/>
            <person name="Hubbard S.S."/>
            <person name="Banfield J.F."/>
        </authorList>
    </citation>
    <scope>NUCLEOTIDE SEQUENCE [LARGE SCALE GENOMIC DNA]</scope>
</reference>
<name>A0A1G1Z9H6_9BACT</name>
<keyword evidence="1" id="KW-0472">Membrane</keyword>
<dbReference type="STRING" id="1797692.A3I33_00300"/>
<keyword evidence="1" id="KW-0812">Transmembrane</keyword>